<proteinExistence type="predicted"/>
<dbReference type="KEGG" id="abac:LuPra_00925"/>
<gene>
    <name evidence="2" type="ORF">LuPra_00925</name>
</gene>
<feature type="region of interest" description="Disordered" evidence="1">
    <location>
        <begin position="41"/>
        <end position="67"/>
    </location>
</feature>
<evidence type="ECO:0000313" key="3">
    <source>
        <dbReference type="Proteomes" id="UP000076079"/>
    </source>
</evidence>
<organism evidence="2 3">
    <name type="scientific">Luteitalea pratensis</name>
    <dbReference type="NCBI Taxonomy" id="1855912"/>
    <lineage>
        <taxon>Bacteria</taxon>
        <taxon>Pseudomonadati</taxon>
        <taxon>Acidobacteriota</taxon>
        <taxon>Vicinamibacteria</taxon>
        <taxon>Vicinamibacterales</taxon>
        <taxon>Vicinamibacteraceae</taxon>
        <taxon>Luteitalea</taxon>
    </lineage>
</organism>
<accession>A0A143PGT6</accession>
<sequence>MPAFLVGQGHFVPNSATGLRLSWFVYRGAGAVEFDPPQTKVWEEHRDGGNSPWSAGWSTPPPPPGNNWSARATFSTPGVYVLRALAHDGGWIAYQDVTVTVSR</sequence>
<dbReference type="OrthoDB" id="9815836at2"/>
<dbReference type="RefSeq" id="WP_110169658.1">
    <property type="nucleotide sequence ID" value="NZ_CP015136.1"/>
</dbReference>
<protein>
    <recommendedName>
        <fullName evidence="4">PKD domain-containing protein</fullName>
    </recommendedName>
</protein>
<keyword evidence="3" id="KW-1185">Reference proteome</keyword>
<evidence type="ECO:0000256" key="1">
    <source>
        <dbReference type="SAM" id="MobiDB-lite"/>
    </source>
</evidence>
<name>A0A143PGT6_LUTPR</name>
<reference evidence="3" key="2">
    <citation type="submission" date="2016-04" db="EMBL/GenBank/DDBJ databases">
        <title>First Complete Genome Sequence of a Subdivision 6 Acidobacterium.</title>
        <authorList>
            <person name="Huang S."/>
            <person name="Vieira S."/>
            <person name="Bunk B."/>
            <person name="Riedel T."/>
            <person name="Sproeer C."/>
            <person name="Overmann J."/>
        </authorList>
    </citation>
    <scope>NUCLEOTIDE SEQUENCE [LARGE SCALE GENOMIC DNA]</scope>
    <source>
        <strain evidence="3">DSM 100886 HEG_-6_39</strain>
    </source>
</reference>
<evidence type="ECO:0000313" key="2">
    <source>
        <dbReference type="EMBL" id="AMY07745.1"/>
    </source>
</evidence>
<dbReference type="EMBL" id="CP015136">
    <property type="protein sequence ID" value="AMY07745.1"/>
    <property type="molecule type" value="Genomic_DNA"/>
</dbReference>
<dbReference type="AlphaFoldDB" id="A0A143PGT6"/>
<reference evidence="2 3" key="1">
    <citation type="journal article" date="2016" name="Genome Announc.">
        <title>First Complete Genome Sequence of a Subdivision 6 Acidobacterium Strain.</title>
        <authorList>
            <person name="Huang S."/>
            <person name="Vieira S."/>
            <person name="Bunk B."/>
            <person name="Riedel T."/>
            <person name="Sproer C."/>
            <person name="Overmann J."/>
        </authorList>
    </citation>
    <scope>NUCLEOTIDE SEQUENCE [LARGE SCALE GENOMIC DNA]</scope>
    <source>
        <strain evidence="3">DSM 100886 HEG_-6_39</strain>
    </source>
</reference>
<dbReference type="Proteomes" id="UP000076079">
    <property type="component" value="Chromosome"/>
</dbReference>
<evidence type="ECO:0008006" key="4">
    <source>
        <dbReference type="Google" id="ProtNLM"/>
    </source>
</evidence>